<evidence type="ECO:0000256" key="4">
    <source>
        <dbReference type="ARBA" id="ARBA00022764"/>
    </source>
</evidence>
<evidence type="ECO:0000313" key="8">
    <source>
        <dbReference type="Proteomes" id="UP000019113"/>
    </source>
</evidence>
<evidence type="ECO:0000256" key="1">
    <source>
        <dbReference type="ARBA" id="ARBA00004418"/>
    </source>
</evidence>
<sequence length="344" mass="37854">MPHLRTAHHLARLMAIGLGFLALPAFGEGSASVPSGIAASHDRVQTVYDCRQLESAPPAIAPDQWFERSIWATHCYRYQARAVRVVDDDVVTLSLVRDINNGVESDRMFFLNGPSRSLRREGGSMRFQLSTDGELAAPASPDALLQHLSELYRLRFRGEERIANRAAVAVEFVPLDSLRYGYRLWLDRATGIPLKRALLDNQGGVLESFELVELTPPDLYDGEVELLEPPSSAALEWKAGWLPAGFISQPLMALASPEDNPRRHKLYSDGLATISLFVEPLVAEGALRPGLHRLGANHAAVRRIERGDETLQAVAVGELPPNVLMRVVEMLQFSDTDSATDSAS</sequence>
<dbReference type="EMBL" id="AVBC01000045">
    <property type="protein sequence ID" value="ERL49417.1"/>
    <property type="molecule type" value="Genomic_DNA"/>
</dbReference>
<dbReference type="GO" id="GO:0045152">
    <property type="term" value="F:antisigma factor binding"/>
    <property type="evidence" value="ECO:0007669"/>
    <property type="project" value="TreeGrafter"/>
</dbReference>
<keyword evidence="4" id="KW-0574">Periplasm</keyword>
<dbReference type="Pfam" id="PF17188">
    <property type="entry name" value="MucB_RseB_C"/>
    <property type="match status" value="1"/>
</dbReference>
<evidence type="ECO:0008006" key="9">
    <source>
        <dbReference type="Google" id="ProtNLM"/>
    </source>
</evidence>
<dbReference type="Proteomes" id="UP000019113">
    <property type="component" value="Unassembled WGS sequence"/>
</dbReference>
<protein>
    <recommendedName>
        <fullName evidence="9">MucB/RseB N-terminal domain-containing protein</fullName>
    </recommendedName>
</protein>
<evidence type="ECO:0000259" key="5">
    <source>
        <dbReference type="Pfam" id="PF03888"/>
    </source>
</evidence>
<evidence type="ECO:0000313" key="7">
    <source>
        <dbReference type="EMBL" id="ERL49417.1"/>
    </source>
</evidence>
<keyword evidence="3" id="KW-0732">Signal</keyword>
<feature type="domain" description="MucB/RseB N-terminal" evidence="5">
    <location>
        <begin position="63"/>
        <end position="215"/>
    </location>
</feature>
<keyword evidence="8" id="KW-1185">Reference proteome</keyword>
<dbReference type="PATRIC" id="fig|1178482.3.peg.3872"/>
<reference evidence="7 8" key="1">
    <citation type="submission" date="2013-08" db="EMBL/GenBank/DDBJ databases">
        <title>draft genome of Halomonas huanghegensis, strain BJGMM-B45T.</title>
        <authorList>
            <person name="Miao C."/>
            <person name="Wan Y."/>
            <person name="Jin W."/>
        </authorList>
    </citation>
    <scope>NUCLEOTIDE SEQUENCE [LARGE SCALE GENOMIC DNA]</scope>
    <source>
        <strain evidence="7 8">BJGMM-B45</strain>
    </source>
</reference>
<name>W1N1F1_9GAMM</name>
<evidence type="ECO:0000256" key="3">
    <source>
        <dbReference type="ARBA" id="ARBA00022729"/>
    </source>
</evidence>
<proteinExistence type="inferred from homology"/>
<dbReference type="GO" id="GO:0030288">
    <property type="term" value="C:outer membrane-bounded periplasmic space"/>
    <property type="evidence" value="ECO:0007669"/>
    <property type="project" value="TreeGrafter"/>
</dbReference>
<evidence type="ECO:0000256" key="2">
    <source>
        <dbReference type="ARBA" id="ARBA00008150"/>
    </source>
</evidence>
<dbReference type="AlphaFoldDB" id="W1N1F1"/>
<dbReference type="PIRSF" id="PIRSF005427">
    <property type="entry name" value="RseB"/>
    <property type="match status" value="1"/>
</dbReference>
<organism evidence="7 8">
    <name type="scientific">Halomonas huangheensis</name>
    <dbReference type="NCBI Taxonomy" id="1178482"/>
    <lineage>
        <taxon>Bacteria</taxon>
        <taxon>Pseudomonadati</taxon>
        <taxon>Pseudomonadota</taxon>
        <taxon>Gammaproteobacteria</taxon>
        <taxon>Oceanospirillales</taxon>
        <taxon>Halomonadaceae</taxon>
        <taxon>Halomonas</taxon>
    </lineage>
</organism>
<dbReference type="InterPro" id="IPR005588">
    <property type="entry name" value="MucB_RseB"/>
</dbReference>
<dbReference type="Gene3D" id="2.50.20.10">
    <property type="entry name" value="Lipoprotein localisation LolA/LolB/LppX"/>
    <property type="match status" value="1"/>
</dbReference>
<feature type="domain" description="MucB/RseB C-terminal" evidence="6">
    <location>
        <begin position="233"/>
        <end position="331"/>
    </location>
</feature>
<dbReference type="KEGG" id="hhu:AR456_07805"/>
<gene>
    <name evidence="7" type="ORF">BJB45_06455</name>
</gene>
<dbReference type="RefSeq" id="WP_021820827.1">
    <property type="nucleotide sequence ID" value="NZ_AVBC01000045.1"/>
</dbReference>
<dbReference type="InterPro" id="IPR033436">
    <property type="entry name" value="MucB/RseB_C"/>
</dbReference>
<dbReference type="STRING" id="1178482.AR456_07805"/>
<evidence type="ECO:0000259" key="6">
    <source>
        <dbReference type="Pfam" id="PF17188"/>
    </source>
</evidence>
<dbReference type="OrthoDB" id="7067274at2"/>
<dbReference type="Gene3D" id="3.30.200.100">
    <property type="entry name" value="MucB/RseB, C-terminal domain"/>
    <property type="match status" value="1"/>
</dbReference>
<dbReference type="CDD" id="cd16327">
    <property type="entry name" value="RseB"/>
    <property type="match status" value="1"/>
</dbReference>
<dbReference type="eggNOG" id="COG3026">
    <property type="taxonomic scope" value="Bacteria"/>
</dbReference>
<dbReference type="Pfam" id="PF03888">
    <property type="entry name" value="MucB_RseB"/>
    <property type="match status" value="1"/>
</dbReference>
<comment type="caution">
    <text evidence="7">The sequence shown here is derived from an EMBL/GenBank/DDBJ whole genome shotgun (WGS) entry which is preliminary data.</text>
</comment>
<accession>W1N1F1</accession>
<dbReference type="GO" id="GO:0032885">
    <property type="term" value="P:regulation of polysaccharide biosynthetic process"/>
    <property type="evidence" value="ECO:0007669"/>
    <property type="project" value="TreeGrafter"/>
</dbReference>
<dbReference type="PANTHER" id="PTHR38782">
    <property type="match status" value="1"/>
</dbReference>
<dbReference type="InterPro" id="IPR033434">
    <property type="entry name" value="MucB/RseB_N"/>
</dbReference>
<dbReference type="PANTHER" id="PTHR38782:SF1">
    <property type="entry name" value="SIGMA-E FACTOR REGULATORY PROTEIN RSEB"/>
    <property type="match status" value="1"/>
</dbReference>
<dbReference type="InterPro" id="IPR038484">
    <property type="entry name" value="MucB/RseB_C_sf"/>
</dbReference>
<comment type="subcellular location">
    <subcellularLocation>
        <location evidence="1">Periplasm</location>
    </subcellularLocation>
</comment>
<comment type="similarity">
    <text evidence="2">Belongs to the RseB family.</text>
</comment>